<dbReference type="GO" id="GO:0016787">
    <property type="term" value="F:hydrolase activity"/>
    <property type="evidence" value="ECO:0007669"/>
    <property type="project" value="UniProtKB-ARBA"/>
</dbReference>
<dbReference type="PANTHER" id="PTHR10151:SF120">
    <property type="entry name" value="BIS(5'-ADENOSYL)-TRIPHOSPHATASE"/>
    <property type="match status" value="1"/>
</dbReference>
<dbReference type="HOGENOM" id="CLU_2087437_0_0_1"/>
<reference evidence="1 3" key="1">
    <citation type="submission" date="2008-03" db="EMBL/GenBank/DDBJ databases">
        <title>Annotation of Ixodes scapularis.</title>
        <authorList>
            <consortium name="Ixodes scapularis Genome Project Consortium"/>
            <person name="Caler E."/>
            <person name="Hannick L.I."/>
            <person name="Bidwell S."/>
            <person name="Joardar V."/>
            <person name="Thiagarajan M."/>
            <person name="Amedeo P."/>
            <person name="Galinsky K.J."/>
            <person name="Schobel S."/>
            <person name="Inman J."/>
            <person name="Hostetler J."/>
            <person name="Miller J."/>
            <person name="Hammond M."/>
            <person name="Megy K."/>
            <person name="Lawson D."/>
            <person name="Kodira C."/>
            <person name="Sutton G."/>
            <person name="Meyer J."/>
            <person name="Hill C.A."/>
            <person name="Birren B."/>
            <person name="Nene V."/>
            <person name="Collins F."/>
            <person name="Alarcon-Chaidez F."/>
            <person name="Wikel S."/>
            <person name="Strausberg R."/>
        </authorList>
    </citation>
    <scope>NUCLEOTIDE SEQUENCE [LARGE SCALE GENOMIC DNA]</scope>
    <source>
        <strain evidence="3">Wikel</strain>
        <strain evidence="1">Wikel colony</strain>
    </source>
</reference>
<proteinExistence type="predicted"/>
<dbReference type="InterPro" id="IPR002591">
    <property type="entry name" value="Phosphodiest/P_Trfase"/>
</dbReference>
<dbReference type="OrthoDB" id="415411at2759"/>
<organism>
    <name type="scientific">Ixodes scapularis</name>
    <name type="common">Black-legged tick</name>
    <name type="synonym">Deer tick</name>
    <dbReference type="NCBI Taxonomy" id="6945"/>
    <lineage>
        <taxon>Eukaryota</taxon>
        <taxon>Metazoa</taxon>
        <taxon>Ecdysozoa</taxon>
        <taxon>Arthropoda</taxon>
        <taxon>Chelicerata</taxon>
        <taxon>Arachnida</taxon>
        <taxon>Acari</taxon>
        <taxon>Parasitiformes</taxon>
        <taxon>Ixodida</taxon>
        <taxon>Ixodoidea</taxon>
        <taxon>Ixodidae</taxon>
        <taxon>Ixodinae</taxon>
        <taxon>Ixodes</taxon>
    </lineage>
</organism>
<dbReference type="VEuPathDB" id="VectorBase:ISCP_029994"/>
<name>B7P2C9_IXOSC</name>
<dbReference type="Pfam" id="PF01663">
    <property type="entry name" value="Phosphodiest"/>
    <property type="match status" value="1"/>
</dbReference>
<dbReference type="Proteomes" id="UP000001555">
    <property type="component" value="Unassembled WGS sequence"/>
</dbReference>
<gene>
    <name evidence="1" type="ORF">IscW_ISCW001508</name>
</gene>
<dbReference type="PANTHER" id="PTHR10151">
    <property type="entry name" value="ECTONUCLEOTIDE PYROPHOSPHATASE/PHOSPHODIESTERASE"/>
    <property type="match status" value="1"/>
</dbReference>
<dbReference type="EMBL" id="ABJB010045781">
    <property type="status" value="NOT_ANNOTATED_CDS"/>
    <property type="molecule type" value="Genomic_DNA"/>
</dbReference>
<dbReference type="Gene3D" id="3.40.720.10">
    <property type="entry name" value="Alkaline Phosphatase, subunit A"/>
    <property type="match status" value="2"/>
</dbReference>
<evidence type="ECO:0000313" key="1">
    <source>
        <dbReference type="EMBL" id="EEC00751.1"/>
    </source>
</evidence>
<sequence length="117" mass="13271">MYDEKYDDYFEMAPNPNASHAHWWNHAEPIWVTAEKNGLRTAMYWWDGCLKKGFLNEGVHMVDHYNVVCRLLGIAPKDNNGTLAHVEPMFSGAPVPTPAAAFLVPNIILAMHGFLHH</sequence>
<evidence type="ECO:0000313" key="3">
    <source>
        <dbReference type="Proteomes" id="UP000001555"/>
    </source>
</evidence>
<dbReference type="InParanoid" id="B7P2C9"/>
<dbReference type="EMBL" id="ABJB010580000">
    <property type="status" value="NOT_ANNOTATED_CDS"/>
    <property type="molecule type" value="Genomic_DNA"/>
</dbReference>
<dbReference type="VEuPathDB" id="VectorBase:ISCW001508"/>
<keyword evidence="3" id="KW-1185">Reference proteome</keyword>
<dbReference type="VEuPathDB" id="VectorBase:ISCI001508"/>
<evidence type="ECO:0000313" key="2">
    <source>
        <dbReference type="EnsemblMetazoa" id="ISCW001508-PA"/>
    </source>
</evidence>
<dbReference type="EMBL" id="ABJB010082032">
    <property type="status" value="NOT_ANNOTATED_CDS"/>
    <property type="molecule type" value="Genomic_DNA"/>
</dbReference>
<dbReference type="PaxDb" id="6945-B7P2C9"/>
<dbReference type="InterPro" id="IPR017850">
    <property type="entry name" value="Alkaline_phosphatase_core_sf"/>
</dbReference>
<accession>B7P2C9</accession>
<dbReference type="EnsemblMetazoa" id="ISCW001508-RA">
    <property type="protein sequence ID" value="ISCW001508-PA"/>
    <property type="gene ID" value="ISCW001508"/>
</dbReference>
<reference evidence="2" key="2">
    <citation type="submission" date="2020-05" db="UniProtKB">
        <authorList>
            <consortium name="EnsemblMetazoa"/>
        </authorList>
    </citation>
    <scope>IDENTIFICATION</scope>
    <source>
        <strain evidence="2">wikel</strain>
    </source>
</reference>
<dbReference type="AlphaFoldDB" id="B7P2C9"/>
<dbReference type="SUPFAM" id="SSF53649">
    <property type="entry name" value="Alkaline phosphatase-like"/>
    <property type="match status" value="1"/>
</dbReference>
<dbReference type="EMBL" id="DS621858">
    <property type="protein sequence ID" value="EEC00751.1"/>
    <property type="molecule type" value="Genomic_DNA"/>
</dbReference>
<protein>
    <submittedName>
        <fullName evidence="1 2">Uncharacterized protein</fullName>
    </submittedName>
</protein>